<dbReference type="SUPFAM" id="SSF53756">
    <property type="entry name" value="UDP-Glycosyltransferase/glycogen phosphorylase"/>
    <property type="match status" value="1"/>
</dbReference>
<dbReference type="Proteomes" id="UP000053244">
    <property type="component" value="Unassembled WGS sequence"/>
</dbReference>
<dbReference type="AlphaFoldDB" id="A0A117MNG3"/>
<dbReference type="PANTHER" id="PTHR45947:SF3">
    <property type="entry name" value="SULFOQUINOVOSYL TRANSFERASE SQD2"/>
    <property type="match status" value="1"/>
</dbReference>
<name>A0A117MNG3_9ACTN</name>
<dbReference type="EMBL" id="LLZH01000302">
    <property type="protein sequence ID" value="KUL27007.1"/>
    <property type="molecule type" value="Genomic_DNA"/>
</dbReference>
<dbReference type="Pfam" id="PF13439">
    <property type="entry name" value="Glyco_transf_4"/>
    <property type="match status" value="1"/>
</dbReference>
<keyword evidence="2" id="KW-0808">Transferase</keyword>
<evidence type="ECO:0000256" key="2">
    <source>
        <dbReference type="ARBA" id="ARBA00022679"/>
    </source>
</evidence>
<keyword evidence="1" id="KW-0328">Glycosyltransferase</keyword>
<protein>
    <submittedName>
        <fullName evidence="4">Glycogen synthase</fullName>
    </submittedName>
</protein>
<dbReference type="InterPro" id="IPR028098">
    <property type="entry name" value="Glyco_trans_4-like_N"/>
</dbReference>
<sequence length="365" mass="38741">MRLLWVTENYPPSPGGMANSCDRIVRGLQQAGVTVDVVHLTRRDLAPRGAGVRTVPLGDDPEHALRQFWTTLAPVADRYTHVVAFGGTYPLLSAPVYAAWAGLPLITLLRGNDFDTGMFSLRRQPVVLEALRASAAVCVVAASTAPLVAALAPSTPVTWVANGIDMTEWQVLPSERQKAAAWRAEHVAPGRRTLGMIGQLKNKKGVRLLLEAVVAGGHASRFHIVLAGELEPGLDEWLAGHPSLVYTGLPFQDRYQLLGVYAACDLVALPSFYDGLPNVALEAAALGIPILASDAGGLADLVDDDIGFRFPAGDPHACRAAVHRAALAEDDQLAALGAAAATRVRERFGVASETDGYLTVLAATR</sequence>
<evidence type="ECO:0000313" key="5">
    <source>
        <dbReference type="Proteomes" id="UP000053244"/>
    </source>
</evidence>
<dbReference type="RefSeq" id="WP_067701078.1">
    <property type="nucleotide sequence ID" value="NZ_LLZH01000302.1"/>
</dbReference>
<comment type="caution">
    <text evidence="4">The sequence shown here is derived from an EMBL/GenBank/DDBJ whole genome shotgun (WGS) entry which is preliminary data.</text>
</comment>
<dbReference type="PANTHER" id="PTHR45947">
    <property type="entry name" value="SULFOQUINOVOSYL TRANSFERASE SQD2"/>
    <property type="match status" value="1"/>
</dbReference>
<dbReference type="OrthoDB" id="4611853at2"/>
<feature type="domain" description="Glycosyltransferase subfamily 4-like N-terminal" evidence="3">
    <location>
        <begin position="14"/>
        <end position="166"/>
    </location>
</feature>
<evidence type="ECO:0000256" key="1">
    <source>
        <dbReference type="ARBA" id="ARBA00022676"/>
    </source>
</evidence>
<dbReference type="Pfam" id="PF13692">
    <property type="entry name" value="Glyco_trans_1_4"/>
    <property type="match status" value="1"/>
</dbReference>
<dbReference type="GO" id="GO:1901137">
    <property type="term" value="P:carbohydrate derivative biosynthetic process"/>
    <property type="evidence" value="ECO:0007669"/>
    <property type="project" value="UniProtKB-ARBA"/>
</dbReference>
<reference evidence="4 5" key="1">
    <citation type="submission" date="2015-10" db="EMBL/GenBank/DDBJ databases">
        <authorList>
            <person name="Gilbert D.G."/>
        </authorList>
    </citation>
    <scope>NUCLEOTIDE SEQUENCE [LARGE SCALE GENOMIC DNA]</scope>
    <source>
        <strain evidence="4 5">NRRL B-16712</strain>
    </source>
</reference>
<evidence type="ECO:0000313" key="4">
    <source>
        <dbReference type="EMBL" id="KUL27007.1"/>
    </source>
</evidence>
<dbReference type="CDD" id="cd03801">
    <property type="entry name" value="GT4_PimA-like"/>
    <property type="match status" value="1"/>
</dbReference>
<evidence type="ECO:0000259" key="3">
    <source>
        <dbReference type="Pfam" id="PF13439"/>
    </source>
</evidence>
<keyword evidence="5" id="KW-1185">Reference proteome</keyword>
<dbReference type="GO" id="GO:0016757">
    <property type="term" value="F:glycosyltransferase activity"/>
    <property type="evidence" value="ECO:0007669"/>
    <property type="project" value="UniProtKB-KW"/>
</dbReference>
<gene>
    <name evidence="4" type="ORF">ADL15_36435</name>
</gene>
<organism evidence="4 5">
    <name type="scientific">Actinoplanes awajinensis subsp. mycoplanecinus</name>
    <dbReference type="NCBI Taxonomy" id="135947"/>
    <lineage>
        <taxon>Bacteria</taxon>
        <taxon>Bacillati</taxon>
        <taxon>Actinomycetota</taxon>
        <taxon>Actinomycetes</taxon>
        <taxon>Micromonosporales</taxon>
        <taxon>Micromonosporaceae</taxon>
        <taxon>Actinoplanes</taxon>
    </lineage>
</organism>
<dbReference type="Gene3D" id="3.40.50.2000">
    <property type="entry name" value="Glycogen Phosphorylase B"/>
    <property type="match status" value="2"/>
</dbReference>
<dbReference type="InterPro" id="IPR050194">
    <property type="entry name" value="Glycosyltransferase_grp1"/>
</dbReference>
<accession>A0A117MNG3</accession>
<proteinExistence type="predicted"/>